<keyword evidence="7" id="KW-1185">Reference proteome</keyword>
<dbReference type="Proteomes" id="UP001300261">
    <property type="component" value="Unassembled WGS sequence"/>
</dbReference>
<dbReference type="PRINTS" id="PR00032">
    <property type="entry name" value="HTHARAC"/>
</dbReference>
<dbReference type="RefSeq" id="WP_265961305.1">
    <property type="nucleotide sequence ID" value="NZ_JAPEVI010000002.1"/>
</dbReference>
<evidence type="ECO:0000256" key="4">
    <source>
        <dbReference type="SAM" id="MobiDB-lite"/>
    </source>
</evidence>
<accession>A0ABT3QXI3</accession>
<evidence type="ECO:0000256" key="2">
    <source>
        <dbReference type="ARBA" id="ARBA00023125"/>
    </source>
</evidence>
<dbReference type="PANTHER" id="PTHR46796">
    <property type="entry name" value="HTH-TYPE TRANSCRIPTIONAL ACTIVATOR RHAS-RELATED"/>
    <property type="match status" value="1"/>
</dbReference>
<evidence type="ECO:0000256" key="3">
    <source>
        <dbReference type="ARBA" id="ARBA00023163"/>
    </source>
</evidence>
<keyword evidence="3" id="KW-0804">Transcription</keyword>
<dbReference type="EMBL" id="JAPEVI010000002">
    <property type="protein sequence ID" value="MCX2721615.1"/>
    <property type="molecule type" value="Genomic_DNA"/>
</dbReference>
<evidence type="ECO:0000313" key="6">
    <source>
        <dbReference type="EMBL" id="MCX2721615.1"/>
    </source>
</evidence>
<dbReference type="InterPro" id="IPR018060">
    <property type="entry name" value="HTH_AraC"/>
</dbReference>
<feature type="domain" description="HTH araC/xylS-type" evidence="5">
    <location>
        <begin position="206"/>
        <end position="304"/>
    </location>
</feature>
<dbReference type="Pfam" id="PF12833">
    <property type="entry name" value="HTH_18"/>
    <property type="match status" value="1"/>
</dbReference>
<dbReference type="InterPro" id="IPR011051">
    <property type="entry name" value="RmlC_Cupin_sf"/>
</dbReference>
<name>A0ABT3QXI3_9HYPH</name>
<dbReference type="SUPFAM" id="SSF51182">
    <property type="entry name" value="RmlC-like cupins"/>
    <property type="match status" value="1"/>
</dbReference>
<comment type="caution">
    <text evidence="6">The sequence shown here is derived from an EMBL/GenBank/DDBJ whole genome shotgun (WGS) entry which is preliminary data.</text>
</comment>
<dbReference type="InterPro" id="IPR020449">
    <property type="entry name" value="Tscrpt_reg_AraC-type_HTH"/>
</dbReference>
<dbReference type="PROSITE" id="PS01124">
    <property type="entry name" value="HTH_ARAC_FAMILY_2"/>
    <property type="match status" value="1"/>
</dbReference>
<sequence length="329" mass="37852">MADLIDRQGAQSKGKAQKPVPRPDRRFYATTKAFGRFGIRWFDPQLMDAEHWHGHIEFNWLTGGSMNYLFDGRPVEIPARRLVMFWAGIPHRTVSIEQETEDKIRQCNVYLPLDTFLYMPNIGRLTETMIGGGVIVLPSDAVDNALLERWYQDYRSGDAERADILKSEIANMLRRTTLVGWEELLSPWIETQEPTPSTASPLRYVVAMVRYIHENLAEPISAKDIAKVVGIHPNYALNLFTRVMRIPMRRFIIRVRLIRARALLFEGNLSIANVAFQSGFSSQSQFYTHFRSAYGMTPLEMRQKLLASGKLIPKKTERDSWTDCQRDAV</sequence>
<feature type="region of interest" description="Disordered" evidence="4">
    <location>
        <begin position="1"/>
        <end position="22"/>
    </location>
</feature>
<proteinExistence type="predicted"/>
<gene>
    <name evidence="6" type="ORF">ON753_04220</name>
</gene>
<evidence type="ECO:0000313" key="7">
    <source>
        <dbReference type="Proteomes" id="UP001300261"/>
    </source>
</evidence>
<keyword evidence="2" id="KW-0238">DNA-binding</keyword>
<dbReference type="InterPro" id="IPR009057">
    <property type="entry name" value="Homeodomain-like_sf"/>
</dbReference>
<protein>
    <submittedName>
        <fullName evidence="6">Helix-turn-helix domain-containing protein</fullName>
    </submittedName>
</protein>
<dbReference type="Gene3D" id="1.10.10.60">
    <property type="entry name" value="Homeodomain-like"/>
    <property type="match status" value="2"/>
</dbReference>
<dbReference type="SMART" id="SM00342">
    <property type="entry name" value="HTH_ARAC"/>
    <property type="match status" value="1"/>
</dbReference>
<dbReference type="SUPFAM" id="SSF46689">
    <property type="entry name" value="Homeodomain-like"/>
    <property type="match status" value="1"/>
</dbReference>
<keyword evidence="1" id="KW-0805">Transcription regulation</keyword>
<dbReference type="InterPro" id="IPR018062">
    <property type="entry name" value="HTH_AraC-typ_CS"/>
</dbReference>
<evidence type="ECO:0000259" key="5">
    <source>
        <dbReference type="PROSITE" id="PS01124"/>
    </source>
</evidence>
<evidence type="ECO:0000256" key="1">
    <source>
        <dbReference type="ARBA" id="ARBA00023015"/>
    </source>
</evidence>
<dbReference type="InterPro" id="IPR050204">
    <property type="entry name" value="AraC_XylS_family_regulators"/>
</dbReference>
<organism evidence="6 7">
    <name type="scientific">Roseibium salinum</name>
    <dbReference type="NCBI Taxonomy" id="1604349"/>
    <lineage>
        <taxon>Bacteria</taxon>
        <taxon>Pseudomonadati</taxon>
        <taxon>Pseudomonadota</taxon>
        <taxon>Alphaproteobacteria</taxon>
        <taxon>Hyphomicrobiales</taxon>
        <taxon>Stappiaceae</taxon>
        <taxon>Roseibium</taxon>
    </lineage>
</organism>
<reference evidence="6 7" key="1">
    <citation type="journal article" date="2016" name="Int. J. Syst. Evol. Microbiol.">
        <title>Labrenzia salina sp. nov., isolated from the rhizosphere of the halophyte Arthrocnemum macrostachyum.</title>
        <authorList>
            <person name="Camacho M."/>
            <person name="Redondo-Gomez S."/>
            <person name="Rodriguez-Llorente I."/>
            <person name="Rohde M."/>
            <person name="Sproer C."/>
            <person name="Schumann P."/>
            <person name="Klenk H.P."/>
            <person name="Montero-Calasanz M.D.C."/>
        </authorList>
    </citation>
    <scope>NUCLEOTIDE SEQUENCE [LARGE SCALE GENOMIC DNA]</scope>
    <source>
        <strain evidence="6 7">DSM 29163</strain>
    </source>
</reference>
<dbReference type="PROSITE" id="PS00041">
    <property type="entry name" value="HTH_ARAC_FAMILY_1"/>
    <property type="match status" value="1"/>
</dbReference>